<dbReference type="InterPro" id="IPR012318">
    <property type="entry name" value="HTH_CRP"/>
</dbReference>
<dbReference type="InterPro" id="IPR018335">
    <property type="entry name" value="Tscrpt_reg_HTH_Crp-type_CS"/>
</dbReference>
<reference evidence="6 7" key="1">
    <citation type="submission" date="2020-01" db="EMBL/GenBank/DDBJ databases">
        <title>Genome sequencing of strain KACC 21507.</title>
        <authorList>
            <person name="Heo J."/>
            <person name="Kim S.-J."/>
            <person name="Kim J.-S."/>
            <person name="Hong S.-B."/>
            <person name="Kwon S.-W."/>
        </authorList>
    </citation>
    <scope>NUCLEOTIDE SEQUENCE [LARGE SCALE GENOMIC DNA]</scope>
    <source>
        <strain evidence="6 7">KACC 21507</strain>
    </source>
</reference>
<evidence type="ECO:0000256" key="3">
    <source>
        <dbReference type="ARBA" id="ARBA00023163"/>
    </source>
</evidence>
<dbReference type="CDD" id="cd00092">
    <property type="entry name" value="HTH_CRP"/>
    <property type="match status" value="1"/>
</dbReference>
<evidence type="ECO:0000259" key="4">
    <source>
        <dbReference type="PROSITE" id="PS50042"/>
    </source>
</evidence>
<dbReference type="Proteomes" id="UP000463975">
    <property type="component" value="Chromosome"/>
</dbReference>
<evidence type="ECO:0000256" key="2">
    <source>
        <dbReference type="ARBA" id="ARBA00023125"/>
    </source>
</evidence>
<dbReference type="GO" id="GO:0005829">
    <property type="term" value="C:cytosol"/>
    <property type="evidence" value="ECO:0007669"/>
    <property type="project" value="TreeGrafter"/>
</dbReference>
<dbReference type="Gene3D" id="1.10.10.10">
    <property type="entry name" value="Winged helix-like DNA-binding domain superfamily/Winged helix DNA-binding domain"/>
    <property type="match status" value="1"/>
</dbReference>
<gene>
    <name evidence="6" type="ORF">GT348_08150</name>
</gene>
<accession>A0A6P1NI40</accession>
<protein>
    <submittedName>
        <fullName evidence="6">Helix-turn-helix domain-containing protein</fullName>
    </submittedName>
</protein>
<dbReference type="Pfam" id="PF00027">
    <property type="entry name" value="cNMP_binding"/>
    <property type="match status" value="1"/>
</dbReference>
<dbReference type="InterPro" id="IPR036390">
    <property type="entry name" value="WH_DNA-bd_sf"/>
</dbReference>
<organism evidence="6 7">
    <name type="scientific">Aristophania vespae</name>
    <dbReference type="NCBI Taxonomy" id="2697033"/>
    <lineage>
        <taxon>Bacteria</taxon>
        <taxon>Pseudomonadati</taxon>
        <taxon>Pseudomonadota</taxon>
        <taxon>Alphaproteobacteria</taxon>
        <taxon>Acetobacterales</taxon>
        <taxon>Acetobacteraceae</taxon>
        <taxon>Aristophania</taxon>
    </lineage>
</organism>
<dbReference type="SUPFAM" id="SSF51206">
    <property type="entry name" value="cAMP-binding domain-like"/>
    <property type="match status" value="1"/>
</dbReference>
<sequence>MVALDGIPVRDCTYCCGRTKSICNAIEEKDLPRLLAASSRLHLPSGRIFIEEGESAQAFYVIAEGRAKLFNLFSDGRRQISGFVATGDFLGLAASERYAFSAEALGDIKLCRFAYETMDHLTEQFPHLQKRLRAEASRELVKMQARLVLLGRKSARERLASFFIEQACCSEDGLEEALNQRKNLSIPPVISLFLPMSRSDIADYLGLTIETVSRTLKIFKAEGLIKIQDVKTVTLLNTVRLKFISEGNN</sequence>
<dbReference type="SMART" id="SM00419">
    <property type="entry name" value="HTH_CRP"/>
    <property type="match status" value="1"/>
</dbReference>
<dbReference type="SMART" id="SM00100">
    <property type="entry name" value="cNMP"/>
    <property type="match status" value="1"/>
</dbReference>
<dbReference type="Pfam" id="PF00325">
    <property type="entry name" value="Crp"/>
    <property type="match status" value="1"/>
</dbReference>
<keyword evidence="2" id="KW-0238">DNA-binding</keyword>
<feature type="domain" description="HTH crp-type" evidence="5">
    <location>
        <begin position="153"/>
        <end position="239"/>
    </location>
</feature>
<feature type="domain" description="Cyclic nucleotide-binding" evidence="4">
    <location>
        <begin position="22"/>
        <end position="94"/>
    </location>
</feature>
<dbReference type="PANTHER" id="PTHR24567">
    <property type="entry name" value="CRP FAMILY TRANSCRIPTIONAL REGULATORY PROTEIN"/>
    <property type="match status" value="1"/>
</dbReference>
<dbReference type="PRINTS" id="PR00034">
    <property type="entry name" value="HTHCRP"/>
</dbReference>
<dbReference type="KEGG" id="bomb:GT348_08150"/>
<name>A0A6P1NI40_9PROT</name>
<keyword evidence="1" id="KW-0805">Transcription regulation</keyword>
<dbReference type="Gene3D" id="2.60.120.10">
    <property type="entry name" value="Jelly Rolls"/>
    <property type="match status" value="1"/>
</dbReference>
<dbReference type="EMBL" id="CP047652">
    <property type="protein sequence ID" value="QHI96200.1"/>
    <property type="molecule type" value="Genomic_DNA"/>
</dbReference>
<evidence type="ECO:0000256" key="1">
    <source>
        <dbReference type="ARBA" id="ARBA00023015"/>
    </source>
</evidence>
<dbReference type="AlphaFoldDB" id="A0A6P1NI40"/>
<dbReference type="PANTHER" id="PTHR24567:SF75">
    <property type="entry name" value="FUMARATE AND NITRATE REDUCTION REGULATORY PROTEIN"/>
    <property type="match status" value="1"/>
</dbReference>
<dbReference type="InterPro" id="IPR050397">
    <property type="entry name" value="Env_Response_Regulators"/>
</dbReference>
<evidence type="ECO:0000313" key="7">
    <source>
        <dbReference type="Proteomes" id="UP000463975"/>
    </source>
</evidence>
<dbReference type="SUPFAM" id="SSF46785">
    <property type="entry name" value="Winged helix' DNA-binding domain"/>
    <property type="match status" value="1"/>
</dbReference>
<dbReference type="InterPro" id="IPR018490">
    <property type="entry name" value="cNMP-bd_dom_sf"/>
</dbReference>
<keyword evidence="7" id="KW-1185">Reference proteome</keyword>
<dbReference type="InterPro" id="IPR014710">
    <property type="entry name" value="RmlC-like_jellyroll"/>
</dbReference>
<dbReference type="RefSeq" id="WP_160619273.1">
    <property type="nucleotide sequence ID" value="NZ_CP047652.1"/>
</dbReference>
<dbReference type="InterPro" id="IPR000595">
    <property type="entry name" value="cNMP-bd_dom"/>
</dbReference>
<keyword evidence="3" id="KW-0804">Transcription</keyword>
<dbReference type="CDD" id="cd00038">
    <property type="entry name" value="CAP_ED"/>
    <property type="match status" value="1"/>
</dbReference>
<evidence type="ECO:0000259" key="5">
    <source>
        <dbReference type="PROSITE" id="PS51063"/>
    </source>
</evidence>
<dbReference type="PROSITE" id="PS50042">
    <property type="entry name" value="CNMP_BINDING_3"/>
    <property type="match status" value="1"/>
</dbReference>
<dbReference type="GO" id="GO:0003677">
    <property type="term" value="F:DNA binding"/>
    <property type="evidence" value="ECO:0007669"/>
    <property type="project" value="UniProtKB-KW"/>
</dbReference>
<dbReference type="InterPro" id="IPR036388">
    <property type="entry name" value="WH-like_DNA-bd_sf"/>
</dbReference>
<proteinExistence type="predicted"/>
<dbReference type="PROSITE" id="PS51063">
    <property type="entry name" value="HTH_CRP_2"/>
    <property type="match status" value="1"/>
</dbReference>
<dbReference type="PROSITE" id="PS00042">
    <property type="entry name" value="HTH_CRP_1"/>
    <property type="match status" value="1"/>
</dbReference>
<dbReference type="GO" id="GO:0003700">
    <property type="term" value="F:DNA-binding transcription factor activity"/>
    <property type="evidence" value="ECO:0007669"/>
    <property type="project" value="InterPro"/>
</dbReference>
<evidence type="ECO:0000313" key="6">
    <source>
        <dbReference type="EMBL" id="QHI96200.1"/>
    </source>
</evidence>